<proteinExistence type="predicted"/>
<keyword evidence="8 13" id="KW-1133">Transmembrane helix</keyword>
<evidence type="ECO:0000256" key="6">
    <source>
        <dbReference type="ARBA" id="ARBA00022723"/>
    </source>
</evidence>
<gene>
    <name evidence="15" type="ORF">Din_019531</name>
</gene>
<dbReference type="GO" id="GO:0016020">
    <property type="term" value="C:membrane"/>
    <property type="evidence" value="ECO:0007669"/>
    <property type="project" value="UniProtKB-SubCell"/>
</dbReference>
<dbReference type="FunFam" id="1.20.120.1770:FF:000001">
    <property type="entry name" value="Cytochrome b reductase 1"/>
    <property type="match status" value="1"/>
</dbReference>
<comment type="catalytic activity">
    <reaction evidence="12">
        <text>Fe(3+)(out) + L-ascorbate(in) = monodehydro-L-ascorbate radical(in) + Fe(2+)(out) + H(+)</text>
        <dbReference type="Rhea" id="RHEA:30403"/>
        <dbReference type="ChEBI" id="CHEBI:15378"/>
        <dbReference type="ChEBI" id="CHEBI:29033"/>
        <dbReference type="ChEBI" id="CHEBI:29034"/>
        <dbReference type="ChEBI" id="CHEBI:38290"/>
        <dbReference type="ChEBI" id="CHEBI:59513"/>
        <dbReference type="EC" id="7.2.1.3"/>
    </reaction>
</comment>
<keyword evidence="7" id="KW-0249">Electron transport</keyword>
<keyword evidence="4" id="KW-0349">Heme</keyword>
<name>A0A5B6ZZW5_DAVIN</name>
<evidence type="ECO:0000256" key="1">
    <source>
        <dbReference type="ARBA" id="ARBA00001970"/>
    </source>
</evidence>
<dbReference type="PROSITE" id="PS50939">
    <property type="entry name" value="CYTOCHROME_B561"/>
    <property type="match status" value="1"/>
</dbReference>
<dbReference type="PANTHER" id="PTHR10106:SF43">
    <property type="entry name" value="CYTOCHROME B561 FAMILY PROTEIN, EXPRESSED"/>
    <property type="match status" value="1"/>
</dbReference>
<evidence type="ECO:0000256" key="11">
    <source>
        <dbReference type="ARBA" id="ARBA00024225"/>
    </source>
</evidence>
<dbReference type="GO" id="GO:0046872">
    <property type="term" value="F:metal ion binding"/>
    <property type="evidence" value="ECO:0007669"/>
    <property type="project" value="UniProtKB-KW"/>
</dbReference>
<feature type="transmembrane region" description="Helical" evidence="13">
    <location>
        <begin position="29"/>
        <end position="50"/>
    </location>
</feature>
<evidence type="ECO:0000256" key="10">
    <source>
        <dbReference type="ARBA" id="ARBA00023136"/>
    </source>
</evidence>
<sequence>MIIGFILIEGEAIMAYKTAPGMSRKVQKLFHLIMHLVALLAGIVGIYAVFKFHHELEIPDMYTLHSWLGMSTISLFGLQWFLAFFSFWWPRARKPTRARLAPWHISFGMIIFLMAILTAETGLVEKFIFLGLRRSQEALLVNFTGLLILLFGISVGLTVLLP</sequence>
<evidence type="ECO:0000259" key="14">
    <source>
        <dbReference type="PROSITE" id="PS50939"/>
    </source>
</evidence>
<dbReference type="EC" id="7.2.1.3" evidence="11"/>
<feature type="transmembrane region" description="Helical" evidence="13">
    <location>
        <begin position="139"/>
        <end position="161"/>
    </location>
</feature>
<dbReference type="AlphaFoldDB" id="A0A5B6ZZW5"/>
<dbReference type="SMART" id="SM00665">
    <property type="entry name" value="B561"/>
    <property type="match status" value="1"/>
</dbReference>
<accession>A0A5B6ZZW5</accession>
<dbReference type="InterPro" id="IPR006593">
    <property type="entry name" value="Cyt_b561/ferric_Rdtase_TM"/>
</dbReference>
<evidence type="ECO:0000256" key="8">
    <source>
        <dbReference type="ARBA" id="ARBA00022989"/>
    </source>
</evidence>
<evidence type="ECO:0000256" key="13">
    <source>
        <dbReference type="SAM" id="Phobius"/>
    </source>
</evidence>
<keyword evidence="3" id="KW-0813">Transport</keyword>
<protein>
    <recommendedName>
        <fullName evidence="11">ascorbate ferrireductase (transmembrane)</fullName>
        <ecNumber evidence="11">7.2.1.3</ecNumber>
    </recommendedName>
</protein>
<feature type="transmembrane region" description="Helical" evidence="13">
    <location>
        <begin position="101"/>
        <end position="119"/>
    </location>
</feature>
<dbReference type="EMBL" id="GHES01019531">
    <property type="protein sequence ID" value="MPA50090.1"/>
    <property type="molecule type" value="Transcribed_RNA"/>
</dbReference>
<dbReference type="InterPro" id="IPR043205">
    <property type="entry name" value="CYB561/CYBRD1-like"/>
</dbReference>
<feature type="transmembrane region" description="Helical" evidence="13">
    <location>
        <begin position="70"/>
        <end position="89"/>
    </location>
</feature>
<evidence type="ECO:0000256" key="2">
    <source>
        <dbReference type="ARBA" id="ARBA00004141"/>
    </source>
</evidence>
<keyword evidence="9" id="KW-0408">Iron</keyword>
<comment type="subcellular location">
    <subcellularLocation>
        <location evidence="2">Membrane</location>
        <topology evidence="2">Multi-pass membrane protein</topology>
    </subcellularLocation>
</comment>
<keyword evidence="10 13" id="KW-0472">Membrane</keyword>
<dbReference type="GO" id="GO:0140571">
    <property type="term" value="F:transmembrane ascorbate ferrireductase activity"/>
    <property type="evidence" value="ECO:0007669"/>
    <property type="project" value="UniProtKB-EC"/>
</dbReference>
<dbReference type="Gene3D" id="1.20.120.1770">
    <property type="match status" value="1"/>
</dbReference>
<evidence type="ECO:0000313" key="15">
    <source>
        <dbReference type="EMBL" id="MPA50090.1"/>
    </source>
</evidence>
<dbReference type="PANTHER" id="PTHR10106">
    <property type="entry name" value="CYTOCHROME B561-RELATED"/>
    <property type="match status" value="1"/>
</dbReference>
<evidence type="ECO:0000256" key="4">
    <source>
        <dbReference type="ARBA" id="ARBA00022617"/>
    </source>
</evidence>
<evidence type="ECO:0000256" key="9">
    <source>
        <dbReference type="ARBA" id="ARBA00023004"/>
    </source>
</evidence>
<organism evidence="15">
    <name type="scientific">Davidia involucrata</name>
    <name type="common">Dove tree</name>
    <dbReference type="NCBI Taxonomy" id="16924"/>
    <lineage>
        <taxon>Eukaryota</taxon>
        <taxon>Viridiplantae</taxon>
        <taxon>Streptophyta</taxon>
        <taxon>Embryophyta</taxon>
        <taxon>Tracheophyta</taxon>
        <taxon>Spermatophyta</taxon>
        <taxon>Magnoliopsida</taxon>
        <taxon>eudicotyledons</taxon>
        <taxon>Gunneridae</taxon>
        <taxon>Pentapetalae</taxon>
        <taxon>asterids</taxon>
        <taxon>Cornales</taxon>
        <taxon>Nyssaceae</taxon>
        <taxon>Davidia</taxon>
    </lineage>
</organism>
<evidence type="ECO:0000256" key="12">
    <source>
        <dbReference type="ARBA" id="ARBA00051575"/>
    </source>
</evidence>
<comment type="cofactor">
    <cofactor evidence="1">
        <name>heme b</name>
        <dbReference type="ChEBI" id="CHEBI:60344"/>
    </cofactor>
</comment>
<keyword evidence="5 13" id="KW-0812">Transmembrane</keyword>
<dbReference type="Pfam" id="PF03188">
    <property type="entry name" value="Cytochrom_B561"/>
    <property type="match status" value="1"/>
</dbReference>
<reference evidence="15" key="1">
    <citation type="submission" date="2019-08" db="EMBL/GenBank/DDBJ databases">
        <title>Reference gene set and small RNA set construction with multiple tissues from Davidia involucrata Baill.</title>
        <authorList>
            <person name="Yang H."/>
            <person name="Zhou C."/>
            <person name="Li G."/>
            <person name="Wang J."/>
            <person name="Gao P."/>
            <person name="Wang M."/>
            <person name="Wang R."/>
            <person name="Zhao Y."/>
        </authorList>
    </citation>
    <scope>NUCLEOTIDE SEQUENCE</scope>
    <source>
        <tissue evidence="15">Mixed with DoveR01_LX</tissue>
    </source>
</reference>
<keyword evidence="6" id="KW-0479">Metal-binding</keyword>
<evidence type="ECO:0000256" key="7">
    <source>
        <dbReference type="ARBA" id="ARBA00022982"/>
    </source>
</evidence>
<evidence type="ECO:0000256" key="3">
    <source>
        <dbReference type="ARBA" id="ARBA00022448"/>
    </source>
</evidence>
<evidence type="ECO:0000256" key="5">
    <source>
        <dbReference type="ARBA" id="ARBA00022692"/>
    </source>
</evidence>
<feature type="domain" description="Cytochrome b561" evidence="14">
    <location>
        <begin position="1"/>
        <end position="160"/>
    </location>
</feature>